<dbReference type="EMBL" id="BGZK01000930">
    <property type="protein sequence ID" value="GBP65490.1"/>
    <property type="molecule type" value="Genomic_DNA"/>
</dbReference>
<feature type="compositionally biased region" description="Acidic residues" evidence="1">
    <location>
        <begin position="150"/>
        <end position="160"/>
    </location>
</feature>
<evidence type="ECO:0000313" key="3">
    <source>
        <dbReference type="Proteomes" id="UP000299102"/>
    </source>
</evidence>
<name>A0A4C1XQQ6_EUMVA</name>
<dbReference type="AlphaFoldDB" id="A0A4C1XQQ6"/>
<proteinExistence type="predicted"/>
<organism evidence="2 3">
    <name type="scientific">Eumeta variegata</name>
    <name type="common">Bagworm moth</name>
    <name type="synonym">Eumeta japonica</name>
    <dbReference type="NCBI Taxonomy" id="151549"/>
    <lineage>
        <taxon>Eukaryota</taxon>
        <taxon>Metazoa</taxon>
        <taxon>Ecdysozoa</taxon>
        <taxon>Arthropoda</taxon>
        <taxon>Hexapoda</taxon>
        <taxon>Insecta</taxon>
        <taxon>Pterygota</taxon>
        <taxon>Neoptera</taxon>
        <taxon>Endopterygota</taxon>
        <taxon>Lepidoptera</taxon>
        <taxon>Glossata</taxon>
        <taxon>Ditrysia</taxon>
        <taxon>Tineoidea</taxon>
        <taxon>Psychidae</taxon>
        <taxon>Oiketicinae</taxon>
        <taxon>Eumeta</taxon>
    </lineage>
</organism>
<sequence>MNGDRIARRGEVGVGYRNSHPLYKIQQRKFKETSRSYSVRMWYFTDLAGKFLCHSPTGHSAIPYNNLLRNMQRHRGGARRSRRLESSAMRDARDKLPIRRTNGDARVSMSIQLRDIIEEFDGIFGEDGNDSSDYESSENSSDNVFINSSDSEEEVFFEPEVDPKSEDNNNIKCE</sequence>
<keyword evidence="3" id="KW-1185">Reference proteome</keyword>
<evidence type="ECO:0000313" key="2">
    <source>
        <dbReference type="EMBL" id="GBP65490.1"/>
    </source>
</evidence>
<feature type="compositionally biased region" description="Acidic residues" evidence="1">
    <location>
        <begin position="127"/>
        <end position="136"/>
    </location>
</feature>
<feature type="region of interest" description="Disordered" evidence="1">
    <location>
        <begin position="126"/>
        <end position="174"/>
    </location>
</feature>
<evidence type="ECO:0000256" key="1">
    <source>
        <dbReference type="SAM" id="MobiDB-lite"/>
    </source>
</evidence>
<accession>A0A4C1XQQ6</accession>
<protein>
    <submittedName>
        <fullName evidence="2">Uncharacterized protein</fullName>
    </submittedName>
</protein>
<comment type="caution">
    <text evidence="2">The sequence shown here is derived from an EMBL/GenBank/DDBJ whole genome shotgun (WGS) entry which is preliminary data.</text>
</comment>
<feature type="compositionally biased region" description="Basic and acidic residues" evidence="1">
    <location>
        <begin position="161"/>
        <end position="174"/>
    </location>
</feature>
<reference evidence="2 3" key="1">
    <citation type="journal article" date="2019" name="Commun. Biol.">
        <title>The bagworm genome reveals a unique fibroin gene that provides high tensile strength.</title>
        <authorList>
            <person name="Kono N."/>
            <person name="Nakamura H."/>
            <person name="Ohtoshi R."/>
            <person name="Tomita M."/>
            <person name="Numata K."/>
            <person name="Arakawa K."/>
        </authorList>
    </citation>
    <scope>NUCLEOTIDE SEQUENCE [LARGE SCALE GENOMIC DNA]</scope>
</reference>
<dbReference type="Proteomes" id="UP000299102">
    <property type="component" value="Unassembled WGS sequence"/>
</dbReference>
<gene>
    <name evidence="2" type="ORF">EVAR_38829_1</name>
</gene>